<dbReference type="AlphaFoldDB" id="A0AAV4NNP7"/>
<organism evidence="1 2">
    <name type="scientific">Caerostris extrusa</name>
    <name type="common">Bark spider</name>
    <name type="synonym">Caerostris bankana</name>
    <dbReference type="NCBI Taxonomy" id="172846"/>
    <lineage>
        <taxon>Eukaryota</taxon>
        <taxon>Metazoa</taxon>
        <taxon>Ecdysozoa</taxon>
        <taxon>Arthropoda</taxon>
        <taxon>Chelicerata</taxon>
        <taxon>Arachnida</taxon>
        <taxon>Araneae</taxon>
        <taxon>Araneomorphae</taxon>
        <taxon>Entelegynae</taxon>
        <taxon>Araneoidea</taxon>
        <taxon>Araneidae</taxon>
        <taxon>Caerostris</taxon>
    </lineage>
</organism>
<sequence length="101" mass="11316">MREFHPNNALCASLIQRSVITGCLTTLNKGLIGLKYSCRFENTLTSPPTLLGIIKNPVHFGNGRCSQRMTISRMLLGRNAFLTIFYFQDSASENWVDGFLS</sequence>
<gene>
    <name evidence="1" type="ORF">CEXT_443101</name>
</gene>
<dbReference type="Proteomes" id="UP001054945">
    <property type="component" value="Unassembled WGS sequence"/>
</dbReference>
<name>A0AAV4NNP7_CAEEX</name>
<accession>A0AAV4NNP7</accession>
<reference evidence="1 2" key="1">
    <citation type="submission" date="2021-06" db="EMBL/GenBank/DDBJ databases">
        <title>Caerostris extrusa draft genome.</title>
        <authorList>
            <person name="Kono N."/>
            <person name="Arakawa K."/>
        </authorList>
    </citation>
    <scope>NUCLEOTIDE SEQUENCE [LARGE SCALE GENOMIC DNA]</scope>
</reference>
<evidence type="ECO:0000313" key="1">
    <source>
        <dbReference type="EMBL" id="GIX86409.1"/>
    </source>
</evidence>
<keyword evidence="2" id="KW-1185">Reference proteome</keyword>
<protein>
    <submittedName>
        <fullName evidence="1">Uncharacterized protein</fullName>
    </submittedName>
</protein>
<dbReference type="EMBL" id="BPLR01003585">
    <property type="protein sequence ID" value="GIX86409.1"/>
    <property type="molecule type" value="Genomic_DNA"/>
</dbReference>
<comment type="caution">
    <text evidence="1">The sequence shown here is derived from an EMBL/GenBank/DDBJ whole genome shotgun (WGS) entry which is preliminary data.</text>
</comment>
<evidence type="ECO:0000313" key="2">
    <source>
        <dbReference type="Proteomes" id="UP001054945"/>
    </source>
</evidence>
<proteinExistence type="predicted"/>